<keyword evidence="8 14" id="KW-0479">Metal-binding</keyword>
<comment type="pathway">
    <text evidence="2 14">Amino-acid biosynthesis; L-valine biosynthesis; L-valine from pyruvate: step 1/4.</text>
</comment>
<dbReference type="InterPro" id="IPR000399">
    <property type="entry name" value="TPP-bd_CS"/>
</dbReference>
<evidence type="ECO:0000256" key="8">
    <source>
        <dbReference type="ARBA" id="ARBA00022723"/>
    </source>
</evidence>
<dbReference type="Proteomes" id="UP000318940">
    <property type="component" value="Unassembled WGS sequence"/>
</dbReference>
<dbReference type="Gene3D" id="3.40.50.1220">
    <property type="entry name" value="TPP-binding domain"/>
    <property type="match status" value="1"/>
</dbReference>
<comment type="pathway">
    <text evidence="1 14">Amino-acid biosynthesis; L-isoleucine biosynthesis; L-isoleucine from 2-oxobutanoate: step 1/4.</text>
</comment>
<dbReference type="PANTHER" id="PTHR18968">
    <property type="entry name" value="THIAMINE PYROPHOSPHATE ENZYMES"/>
    <property type="match status" value="1"/>
</dbReference>
<dbReference type="CDD" id="cd07035">
    <property type="entry name" value="TPP_PYR_POX_like"/>
    <property type="match status" value="1"/>
</dbReference>
<dbReference type="GO" id="GO:0009099">
    <property type="term" value="P:L-valine biosynthetic process"/>
    <property type="evidence" value="ECO:0007669"/>
    <property type="project" value="UniProtKB-UniPathway"/>
</dbReference>
<dbReference type="InterPro" id="IPR029061">
    <property type="entry name" value="THDP-binding"/>
</dbReference>
<evidence type="ECO:0000259" key="17">
    <source>
        <dbReference type="Pfam" id="PF02776"/>
    </source>
</evidence>
<gene>
    <name evidence="18" type="primary">ilvB</name>
    <name evidence="19" type="ORF">AZK02_04990</name>
    <name evidence="18" type="ORF">ERS021218_01805</name>
</gene>
<dbReference type="FunFam" id="3.40.50.970:FF:000016">
    <property type="entry name" value="Acetolactate synthase"/>
    <property type="match status" value="1"/>
</dbReference>
<evidence type="ECO:0000256" key="2">
    <source>
        <dbReference type="ARBA" id="ARBA00005025"/>
    </source>
</evidence>
<evidence type="ECO:0000256" key="13">
    <source>
        <dbReference type="ARBA" id="ARBA00048670"/>
    </source>
</evidence>
<evidence type="ECO:0000256" key="11">
    <source>
        <dbReference type="ARBA" id="ARBA00023052"/>
    </source>
</evidence>
<dbReference type="EMBL" id="CRVC01000026">
    <property type="protein sequence ID" value="COR84470.1"/>
    <property type="molecule type" value="Genomic_DNA"/>
</dbReference>
<comment type="cofactor">
    <cofactor evidence="14">
        <name>Mg(2+)</name>
        <dbReference type="ChEBI" id="CHEBI:18420"/>
    </cofactor>
    <text evidence="14">Binds 1 Mg(2+) ion per subunit.</text>
</comment>
<dbReference type="GO" id="GO:0000287">
    <property type="term" value="F:magnesium ion binding"/>
    <property type="evidence" value="ECO:0007669"/>
    <property type="project" value="UniProtKB-UniRule"/>
</dbReference>
<organism evidence="18 20">
    <name type="scientific">Streptococcus pneumoniae</name>
    <dbReference type="NCBI Taxonomy" id="1313"/>
    <lineage>
        <taxon>Bacteria</taxon>
        <taxon>Bacillati</taxon>
        <taxon>Bacillota</taxon>
        <taxon>Bacilli</taxon>
        <taxon>Lactobacillales</taxon>
        <taxon>Streptococcaceae</taxon>
        <taxon>Streptococcus</taxon>
    </lineage>
</organism>
<dbReference type="GO" id="GO:0030976">
    <property type="term" value="F:thiamine pyrophosphate binding"/>
    <property type="evidence" value="ECO:0007669"/>
    <property type="project" value="UniProtKB-UniRule"/>
</dbReference>
<dbReference type="Pfam" id="PF02775">
    <property type="entry name" value="TPP_enzyme_C"/>
    <property type="match status" value="1"/>
</dbReference>
<dbReference type="PANTHER" id="PTHR18968:SF13">
    <property type="entry name" value="ACETOLACTATE SYNTHASE CATALYTIC SUBUNIT, MITOCHONDRIAL"/>
    <property type="match status" value="1"/>
</dbReference>
<dbReference type="Proteomes" id="UP000046095">
    <property type="component" value="Unassembled WGS sequence"/>
</dbReference>
<evidence type="ECO:0000313" key="21">
    <source>
        <dbReference type="Proteomes" id="UP000318940"/>
    </source>
</evidence>
<dbReference type="InterPro" id="IPR012000">
    <property type="entry name" value="Thiamin_PyroP_enz_cen_dom"/>
</dbReference>
<dbReference type="InterPro" id="IPR012846">
    <property type="entry name" value="Acetolactate_synth_lsu"/>
</dbReference>
<evidence type="ECO:0000256" key="6">
    <source>
        <dbReference type="ARBA" id="ARBA00022630"/>
    </source>
</evidence>
<dbReference type="GO" id="GO:0003984">
    <property type="term" value="F:acetolactate synthase activity"/>
    <property type="evidence" value="ECO:0007669"/>
    <property type="project" value="UniProtKB-EC"/>
</dbReference>
<keyword evidence="12 14" id="KW-0100">Branched-chain amino acid biosynthesis</keyword>
<dbReference type="InterPro" id="IPR029035">
    <property type="entry name" value="DHS-like_NAD/FAD-binding_dom"/>
</dbReference>
<dbReference type="InterPro" id="IPR045229">
    <property type="entry name" value="TPP_enz"/>
</dbReference>
<evidence type="ECO:0000256" key="4">
    <source>
        <dbReference type="ARBA" id="ARBA00013145"/>
    </source>
</evidence>
<evidence type="ECO:0000256" key="14">
    <source>
        <dbReference type="RuleBase" id="RU003591"/>
    </source>
</evidence>
<evidence type="ECO:0000256" key="9">
    <source>
        <dbReference type="ARBA" id="ARBA00022827"/>
    </source>
</evidence>
<dbReference type="FunFam" id="3.40.50.1220:FF:000008">
    <property type="entry name" value="Acetolactate synthase"/>
    <property type="match status" value="1"/>
</dbReference>
<evidence type="ECO:0000256" key="10">
    <source>
        <dbReference type="ARBA" id="ARBA00022842"/>
    </source>
</evidence>
<sequence>MEKISLESPKTGSDLVLETLRDLGIDTIFGYPGGAVLPFYDAIYNFKGIRHILGRHEQGCLHEAEGYAKSTGKLGVAVVTSGPGATNAITGIADAMSDSVPLLVFTGQVARAGIGKDAFQEADIVGITMPITKYNYQVRETADIPRIITEAVHIATTGRPGPVVIDLPKDISALETDFIYSPEVNLPSYQLTLEPNDMQIKKILKQLSKAKKPVLLAGGGISYAEAATELNEFAERYQIPVVTSLLGQGTIATSHPLFLGMGGMHGSFAANIAMTEADFMISIGSRFDDRLTGNPKTFAKNAKVAHIDIDPAEIGKIISADIPVVGDAKKALQMLLAEPTVHNNTEKWIEKVTKDKNRVRSYDKKERVVQPQAVIERIGELTNGDAIVVTDVGQHQMWTAQYYPYQNERQLVTSGGLGTMGFGIPAAIGAKIANPDKEVVLFVGDGGFQMTNQELAILNIYKVPIKVVMLNNHSLGMVRQWQESFYEGRTSESVFDTLPDFQLMAQAYGIKNYKFDNPETLAQDLEVITEDVPMLIEVDISRKEQVLPMVPAGKSNHEMLGVKFHA</sequence>
<dbReference type="UniPathway" id="UPA00047">
    <property type="reaction ID" value="UER00055"/>
</dbReference>
<dbReference type="NCBIfam" id="NF005584">
    <property type="entry name" value="PRK07282.1"/>
    <property type="match status" value="1"/>
</dbReference>
<dbReference type="RefSeq" id="WP_016397089.1">
    <property type="nucleotide sequence ID" value="NZ_CFIG01000008.1"/>
</dbReference>
<dbReference type="CDD" id="cd02015">
    <property type="entry name" value="TPP_AHAS"/>
    <property type="match status" value="1"/>
</dbReference>
<proteinExistence type="inferred from homology"/>
<dbReference type="SUPFAM" id="SSF52467">
    <property type="entry name" value="DHS-like NAD/FAD-binding domain"/>
    <property type="match status" value="1"/>
</dbReference>
<dbReference type="AlphaFoldDB" id="A0A0U0PPA2"/>
<protein>
    <recommendedName>
        <fullName evidence="4 14">Acetolactate synthase</fullName>
        <ecNumber evidence="4 14">2.2.1.6</ecNumber>
    </recommendedName>
</protein>
<evidence type="ECO:0000256" key="5">
    <source>
        <dbReference type="ARBA" id="ARBA00022605"/>
    </source>
</evidence>
<comment type="catalytic activity">
    <reaction evidence="13 14">
        <text>2 pyruvate + H(+) = (2S)-2-acetolactate + CO2</text>
        <dbReference type="Rhea" id="RHEA:25249"/>
        <dbReference type="ChEBI" id="CHEBI:15361"/>
        <dbReference type="ChEBI" id="CHEBI:15378"/>
        <dbReference type="ChEBI" id="CHEBI:16526"/>
        <dbReference type="ChEBI" id="CHEBI:58476"/>
        <dbReference type="EC" id="2.2.1.6"/>
    </reaction>
</comment>
<dbReference type="InterPro" id="IPR012001">
    <property type="entry name" value="Thiamin_PyroP_enz_TPP-bd_dom"/>
</dbReference>
<evidence type="ECO:0000313" key="19">
    <source>
        <dbReference type="EMBL" id="TVW27271.1"/>
    </source>
</evidence>
<dbReference type="Pfam" id="PF02776">
    <property type="entry name" value="TPP_enzyme_N"/>
    <property type="match status" value="1"/>
</dbReference>
<dbReference type="SUPFAM" id="SSF52518">
    <property type="entry name" value="Thiamin diphosphate-binding fold (THDP-binding)"/>
    <property type="match status" value="2"/>
</dbReference>
<evidence type="ECO:0000256" key="12">
    <source>
        <dbReference type="ARBA" id="ARBA00023304"/>
    </source>
</evidence>
<evidence type="ECO:0000256" key="1">
    <source>
        <dbReference type="ARBA" id="ARBA00004974"/>
    </source>
</evidence>
<feature type="domain" description="Thiamine pyrophosphate enzyme TPP-binding" evidence="16">
    <location>
        <begin position="391"/>
        <end position="538"/>
    </location>
</feature>
<evidence type="ECO:0000256" key="7">
    <source>
        <dbReference type="ARBA" id="ARBA00022679"/>
    </source>
</evidence>
<evidence type="ECO:0000313" key="20">
    <source>
        <dbReference type="Proteomes" id="UP000046095"/>
    </source>
</evidence>
<feature type="domain" description="Thiamine pyrophosphate enzyme N-terminal TPP-binding" evidence="17">
    <location>
        <begin position="11"/>
        <end position="125"/>
    </location>
</feature>
<evidence type="ECO:0000313" key="18">
    <source>
        <dbReference type="EMBL" id="COR84470.1"/>
    </source>
</evidence>
<keyword evidence="7 14" id="KW-0808">Transferase</keyword>
<keyword evidence="10 14" id="KW-0460">Magnesium</keyword>
<feature type="domain" description="Thiamine pyrophosphate enzyme central" evidence="15">
    <location>
        <begin position="200"/>
        <end position="335"/>
    </location>
</feature>
<keyword evidence="9" id="KW-0274">FAD</keyword>
<keyword evidence="5 14" id="KW-0028">Amino-acid biosynthesis</keyword>
<dbReference type="Gene3D" id="3.40.50.970">
    <property type="match status" value="2"/>
</dbReference>
<evidence type="ECO:0000259" key="15">
    <source>
        <dbReference type="Pfam" id="PF00205"/>
    </source>
</evidence>
<reference evidence="19 21" key="2">
    <citation type="submission" date="2019-07" db="EMBL/GenBank/DDBJ databases">
        <authorList>
            <person name="Mohale T."/>
        </authorList>
    </citation>
    <scope>NUCLEOTIDE SEQUENCE [LARGE SCALE GENOMIC DNA]</scope>
    <source>
        <strain evidence="19 21">NTPn 189</strain>
    </source>
</reference>
<evidence type="ECO:0000259" key="16">
    <source>
        <dbReference type="Pfam" id="PF02775"/>
    </source>
</evidence>
<dbReference type="GO" id="GO:0009097">
    <property type="term" value="P:isoleucine biosynthetic process"/>
    <property type="evidence" value="ECO:0007669"/>
    <property type="project" value="UniProtKB-UniPathway"/>
</dbReference>
<dbReference type="UniPathway" id="UPA00049">
    <property type="reaction ID" value="UER00059"/>
</dbReference>
<dbReference type="NCBIfam" id="TIGR00118">
    <property type="entry name" value="acolac_lg"/>
    <property type="match status" value="1"/>
</dbReference>
<accession>A0A0U0PPA2</accession>
<dbReference type="GO" id="GO:0005948">
    <property type="term" value="C:acetolactate synthase complex"/>
    <property type="evidence" value="ECO:0007669"/>
    <property type="project" value="TreeGrafter"/>
</dbReference>
<evidence type="ECO:0000256" key="3">
    <source>
        <dbReference type="ARBA" id="ARBA00007812"/>
    </source>
</evidence>
<comment type="similarity">
    <text evidence="3 14">Belongs to the TPP enzyme family.</text>
</comment>
<dbReference type="EMBL" id="VMVH01000049">
    <property type="protein sequence ID" value="TVW27271.1"/>
    <property type="molecule type" value="Genomic_DNA"/>
</dbReference>
<dbReference type="FunFam" id="3.40.50.970:FF:000007">
    <property type="entry name" value="Acetolactate synthase"/>
    <property type="match status" value="1"/>
</dbReference>
<dbReference type="GO" id="GO:0050660">
    <property type="term" value="F:flavin adenine dinucleotide binding"/>
    <property type="evidence" value="ECO:0007669"/>
    <property type="project" value="InterPro"/>
</dbReference>
<keyword evidence="11 14" id="KW-0786">Thiamine pyrophosphate</keyword>
<dbReference type="EC" id="2.2.1.6" evidence="4 14"/>
<comment type="cofactor">
    <cofactor evidence="14">
        <name>thiamine diphosphate</name>
        <dbReference type="ChEBI" id="CHEBI:58937"/>
    </cofactor>
    <text evidence="14">Binds 1 thiamine pyrophosphate per subunit.</text>
</comment>
<name>A0A0U0PPA2_STREE</name>
<reference evidence="18 20" key="1">
    <citation type="submission" date="2015-03" db="EMBL/GenBank/DDBJ databases">
        <authorList>
            <person name="Murphy D."/>
        </authorList>
    </citation>
    <scope>NUCLEOTIDE SEQUENCE [LARGE SCALE GENOMIC DNA]</scope>
    <source>
        <strain evidence="18 20">SMRU1708</strain>
    </source>
</reference>
<dbReference type="InterPro" id="IPR011766">
    <property type="entry name" value="TPP_enzyme_TPP-bd"/>
</dbReference>
<dbReference type="InterPro" id="IPR039368">
    <property type="entry name" value="AHAS_TPP"/>
</dbReference>
<keyword evidence="6" id="KW-0285">Flavoprotein</keyword>
<dbReference type="PROSITE" id="PS00187">
    <property type="entry name" value="TPP_ENZYMES"/>
    <property type="match status" value="1"/>
</dbReference>
<dbReference type="Pfam" id="PF00205">
    <property type="entry name" value="TPP_enzyme_M"/>
    <property type="match status" value="1"/>
</dbReference>